<dbReference type="Proteomes" id="UP000198781">
    <property type="component" value="Unassembled WGS sequence"/>
</dbReference>
<dbReference type="EMBL" id="FMZC01000002">
    <property type="protein sequence ID" value="SDC56647.1"/>
    <property type="molecule type" value="Genomic_DNA"/>
</dbReference>
<dbReference type="OrthoDB" id="8820608at2"/>
<name>A0A1G6MN47_9BURK</name>
<dbReference type="RefSeq" id="WP_092740870.1">
    <property type="nucleotide sequence ID" value="NZ_FMZC01000002.1"/>
</dbReference>
<proteinExistence type="predicted"/>
<protein>
    <submittedName>
        <fullName evidence="1">Uncharacterized protein</fullName>
    </submittedName>
</protein>
<reference evidence="1 2" key="1">
    <citation type="submission" date="2016-10" db="EMBL/GenBank/DDBJ databases">
        <authorList>
            <person name="de Groot N.N."/>
        </authorList>
    </citation>
    <scope>NUCLEOTIDE SEQUENCE [LARGE SCALE GENOMIC DNA]</scope>
    <source>
        <strain evidence="1 2">DSM 16619</strain>
    </source>
</reference>
<evidence type="ECO:0000313" key="2">
    <source>
        <dbReference type="Proteomes" id="UP000198781"/>
    </source>
</evidence>
<organism evidence="1 2">
    <name type="scientific">Paracidovorax valerianellae</name>
    <dbReference type="NCBI Taxonomy" id="187868"/>
    <lineage>
        <taxon>Bacteria</taxon>
        <taxon>Pseudomonadati</taxon>
        <taxon>Pseudomonadota</taxon>
        <taxon>Betaproteobacteria</taxon>
        <taxon>Burkholderiales</taxon>
        <taxon>Comamonadaceae</taxon>
        <taxon>Paracidovorax</taxon>
    </lineage>
</organism>
<evidence type="ECO:0000313" key="1">
    <source>
        <dbReference type="EMBL" id="SDC56647.1"/>
    </source>
</evidence>
<keyword evidence="2" id="KW-1185">Reference proteome</keyword>
<dbReference type="PROSITE" id="PS51257">
    <property type="entry name" value="PROKAR_LIPOPROTEIN"/>
    <property type="match status" value="1"/>
</dbReference>
<gene>
    <name evidence="1" type="ORF">SAMN05192589_102456</name>
</gene>
<dbReference type="AlphaFoldDB" id="A0A1G6MN47"/>
<sequence>MTAKTQATQASSPAATACRLVLDIAPGQHLLTCLPAGSTLQSLEGDIQLGFGPLICGQVLHAAQQTLAAGQALTQERGAPATWVRLHNPGRETARALLTESAPQRSGLAHAWAWMAARWTKAASSNAANGANAAHRVGAA</sequence>
<accession>A0A1G6MN47</accession>